<evidence type="ECO:0000313" key="8">
    <source>
        <dbReference type="EMBL" id="GIQ79603.1"/>
    </source>
</evidence>
<dbReference type="GO" id="GO:0016787">
    <property type="term" value="F:hydrolase activity"/>
    <property type="evidence" value="ECO:0007669"/>
    <property type="project" value="UniProtKB-KW"/>
</dbReference>
<gene>
    <name evidence="8" type="ORF">KIPB_000270</name>
</gene>
<sequence length="474" mass="52486">MPRFGYCCINLTLGRGKVSSNRSMIKATFDAKGLPYASELALKNLQDLHTIIQWNADHGIEVFRLSSDMFPWMDLYALSDLPDYPEIKRQMADTGKLIKASGQRISMHPGPFTILASLNQGVVERASYHLHQHAEILDLLGCPRSPDSAINIHIGTQQGGREEAMKRFVLAFAALDDSVKHRLTIENDDKFNLYNTEHLYHGIHKPTGIPIVFDYHHHWCNPGDQTEEDALKLAAKTWVDSGARQLCHMSSSKLKYEDETATSHRNHSDYLYSRVDPYGLDIDVEIEAKAKEKAYMRYMEEFEGVDLGPAWTDVTAEIMLEVLDGEQAEARATKRRLKAEASDSTYSQSNTGASTPSGRNGKRGHAATPTRKPKAKPRKRALRTSTVVKEESEDLNLLSGGDSVDLVSSVSESVGEMSPEQSGGSSDAYVGGETVTAPVAKRRPSRRCAEARPDYGRETEGAGIDGLDVVESDE</sequence>
<evidence type="ECO:0000256" key="2">
    <source>
        <dbReference type="ARBA" id="ARBA00022759"/>
    </source>
</evidence>
<dbReference type="InterPro" id="IPR004601">
    <property type="entry name" value="UvdE"/>
</dbReference>
<keyword evidence="3" id="KW-0227">DNA damage</keyword>
<dbReference type="OrthoDB" id="541883at2759"/>
<keyword evidence="4" id="KW-0228">DNA excision</keyword>
<keyword evidence="2" id="KW-0255">Endonuclease</keyword>
<feature type="compositionally biased region" description="Low complexity" evidence="7">
    <location>
        <begin position="397"/>
        <end position="416"/>
    </location>
</feature>
<evidence type="ECO:0000256" key="1">
    <source>
        <dbReference type="ARBA" id="ARBA00022722"/>
    </source>
</evidence>
<proteinExistence type="predicted"/>
<evidence type="ECO:0000313" key="9">
    <source>
        <dbReference type="Proteomes" id="UP000265618"/>
    </source>
</evidence>
<name>A0A9K3GE86_9EUKA</name>
<comment type="caution">
    <text evidence="8">The sequence shown here is derived from an EMBL/GenBank/DDBJ whole genome shotgun (WGS) entry which is preliminary data.</text>
</comment>
<dbReference type="Gene3D" id="3.20.20.150">
    <property type="entry name" value="Divalent-metal-dependent TIM barrel enzymes"/>
    <property type="match status" value="1"/>
</dbReference>
<keyword evidence="1" id="KW-0540">Nuclease</keyword>
<evidence type="ECO:0000256" key="5">
    <source>
        <dbReference type="ARBA" id="ARBA00022801"/>
    </source>
</evidence>
<organism evidence="8 9">
    <name type="scientific">Kipferlia bialata</name>
    <dbReference type="NCBI Taxonomy" id="797122"/>
    <lineage>
        <taxon>Eukaryota</taxon>
        <taxon>Metamonada</taxon>
        <taxon>Carpediemonas-like organisms</taxon>
        <taxon>Kipferlia</taxon>
    </lineage>
</organism>
<feature type="compositionally biased region" description="Basic and acidic residues" evidence="7">
    <location>
        <begin position="447"/>
        <end position="460"/>
    </location>
</feature>
<keyword evidence="6" id="KW-0234">DNA repair</keyword>
<dbReference type="GO" id="GO:0009411">
    <property type="term" value="P:response to UV"/>
    <property type="evidence" value="ECO:0007669"/>
    <property type="project" value="InterPro"/>
</dbReference>
<dbReference type="AlphaFoldDB" id="A0A9K3GE86"/>
<feature type="compositionally biased region" description="Basic residues" evidence="7">
    <location>
        <begin position="360"/>
        <end position="382"/>
    </location>
</feature>
<evidence type="ECO:0000256" key="4">
    <source>
        <dbReference type="ARBA" id="ARBA00022769"/>
    </source>
</evidence>
<evidence type="ECO:0000256" key="6">
    <source>
        <dbReference type="ARBA" id="ARBA00023204"/>
    </source>
</evidence>
<evidence type="ECO:0000256" key="7">
    <source>
        <dbReference type="SAM" id="MobiDB-lite"/>
    </source>
</evidence>
<feature type="region of interest" description="Disordered" evidence="7">
    <location>
        <begin position="331"/>
        <end position="474"/>
    </location>
</feature>
<keyword evidence="5" id="KW-0378">Hydrolase</keyword>
<keyword evidence="9" id="KW-1185">Reference proteome</keyword>
<dbReference type="InterPro" id="IPR036237">
    <property type="entry name" value="Xyl_isomerase-like_sf"/>
</dbReference>
<dbReference type="GO" id="GO:0004519">
    <property type="term" value="F:endonuclease activity"/>
    <property type="evidence" value="ECO:0007669"/>
    <property type="project" value="UniProtKB-KW"/>
</dbReference>
<reference evidence="8 9" key="1">
    <citation type="journal article" date="2018" name="PLoS ONE">
        <title>The draft genome of Kipferlia bialata reveals reductive genome evolution in fornicate parasites.</title>
        <authorList>
            <person name="Tanifuji G."/>
            <person name="Takabayashi S."/>
            <person name="Kume K."/>
            <person name="Takagi M."/>
            <person name="Nakayama T."/>
            <person name="Kamikawa R."/>
            <person name="Inagaki Y."/>
            <person name="Hashimoto T."/>
        </authorList>
    </citation>
    <scope>NUCLEOTIDE SEQUENCE [LARGE SCALE GENOMIC DNA]</scope>
    <source>
        <strain evidence="8">NY0173</strain>
    </source>
</reference>
<dbReference type="NCBIfam" id="TIGR00629">
    <property type="entry name" value="uvde"/>
    <property type="match status" value="1"/>
</dbReference>
<protein>
    <submittedName>
        <fullName evidence="8">UV-endonuclease UvdE</fullName>
    </submittedName>
</protein>
<dbReference type="EMBL" id="BDIP01000028">
    <property type="protein sequence ID" value="GIQ79603.1"/>
    <property type="molecule type" value="Genomic_DNA"/>
</dbReference>
<dbReference type="PANTHER" id="PTHR31290:SF5">
    <property type="entry name" value="UV-DAMAGE ENDONUCLEASE"/>
    <property type="match status" value="1"/>
</dbReference>
<dbReference type="Proteomes" id="UP000265618">
    <property type="component" value="Unassembled WGS sequence"/>
</dbReference>
<dbReference type="PANTHER" id="PTHR31290">
    <property type="entry name" value="UV-DAMAGE ENDONUCLEASE"/>
    <property type="match status" value="1"/>
</dbReference>
<dbReference type="Pfam" id="PF03851">
    <property type="entry name" value="UvdE"/>
    <property type="match status" value="1"/>
</dbReference>
<feature type="compositionally biased region" description="Polar residues" evidence="7">
    <location>
        <begin position="342"/>
        <end position="358"/>
    </location>
</feature>
<dbReference type="SUPFAM" id="SSF51658">
    <property type="entry name" value="Xylose isomerase-like"/>
    <property type="match status" value="1"/>
</dbReference>
<dbReference type="GO" id="GO:0006289">
    <property type="term" value="P:nucleotide-excision repair"/>
    <property type="evidence" value="ECO:0007669"/>
    <property type="project" value="InterPro"/>
</dbReference>
<evidence type="ECO:0000256" key="3">
    <source>
        <dbReference type="ARBA" id="ARBA00022763"/>
    </source>
</evidence>
<accession>A0A9K3GE86</accession>